<dbReference type="PANTHER" id="PTHR30136">
    <property type="entry name" value="HELIX-TURN-HELIX TRANSCRIPTIONAL REGULATOR, ICLR FAMILY"/>
    <property type="match status" value="1"/>
</dbReference>
<dbReference type="Proteomes" id="UP000694460">
    <property type="component" value="Unassembled WGS sequence"/>
</dbReference>
<reference evidence="6 7" key="1">
    <citation type="submission" date="2021-03" db="EMBL/GenBank/DDBJ databases">
        <title>Sequencing the genomes of 1000 actinobacteria strains.</title>
        <authorList>
            <person name="Klenk H.-P."/>
        </authorList>
    </citation>
    <scope>NUCLEOTIDE SEQUENCE [LARGE SCALE GENOMIC DNA]</scope>
    <source>
        <strain evidence="6 7">DSM 46713</strain>
    </source>
</reference>
<evidence type="ECO:0000259" key="5">
    <source>
        <dbReference type="PROSITE" id="PS51078"/>
    </source>
</evidence>
<dbReference type="SUPFAM" id="SSF46785">
    <property type="entry name" value="Winged helix' DNA-binding domain"/>
    <property type="match status" value="1"/>
</dbReference>
<keyword evidence="2 6" id="KW-0238">DNA-binding</keyword>
<organism evidence="6 7">
    <name type="scientific">Mycolicibacterium lutetiense</name>
    <dbReference type="NCBI Taxonomy" id="1641992"/>
    <lineage>
        <taxon>Bacteria</taxon>
        <taxon>Bacillati</taxon>
        <taxon>Actinomycetota</taxon>
        <taxon>Actinomycetes</taxon>
        <taxon>Mycobacteriales</taxon>
        <taxon>Mycobacteriaceae</taxon>
        <taxon>Mycolicibacterium</taxon>
    </lineage>
</organism>
<feature type="domain" description="IclR-ED" evidence="5">
    <location>
        <begin position="70"/>
        <end position="288"/>
    </location>
</feature>
<dbReference type="Gene3D" id="3.30.450.40">
    <property type="match status" value="1"/>
</dbReference>
<dbReference type="InterPro" id="IPR036390">
    <property type="entry name" value="WH_DNA-bd_sf"/>
</dbReference>
<dbReference type="InterPro" id="IPR029016">
    <property type="entry name" value="GAF-like_dom_sf"/>
</dbReference>
<comment type="caution">
    <text evidence="6">The sequence shown here is derived from an EMBL/GenBank/DDBJ whole genome shotgun (WGS) entry which is preliminary data.</text>
</comment>
<feature type="domain" description="HTH iclR-type" evidence="4">
    <location>
        <begin position="6"/>
        <end position="69"/>
    </location>
</feature>
<dbReference type="InterPro" id="IPR014757">
    <property type="entry name" value="Tscrpt_reg_IclR_C"/>
</dbReference>
<name>A0ABS5A0P7_9MYCO</name>
<dbReference type="InterPro" id="IPR005471">
    <property type="entry name" value="Tscrpt_reg_IclR_N"/>
</dbReference>
<protein>
    <submittedName>
        <fullName evidence="6">DNA-binding IclR family transcriptional regulator</fullName>
    </submittedName>
</protein>
<keyword evidence="1" id="KW-0805">Transcription regulation</keyword>
<evidence type="ECO:0000256" key="2">
    <source>
        <dbReference type="ARBA" id="ARBA00023125"/>
    </source>
</evidence>
<evidence type="ECO:0000259" key="4">
    <source>
        <dbReference type="PROSITE" id="PS51077"/>
    </source>
</evidence>
<dbReference type="Pfam" id="PF09339">
    <property type="entry name" value="HTH_IclR"/>
    <property type="match status" value="1"/>
</dbReference>
<accession>A0ABS5A0P7</accession>
<keyword evidence="7" id="KW-1185">Reference proteome</keyword>
<gene>
    <name evidence="6" type="ORF">JOF57_005243</name>
</gene>
<proteinExistence type="predicted"/>
<evidence type="ECO:0000313" key="7">
    <source>
        <dbReference type="Proteomes" id="UP000694460"/>
    </source>
</evidence>
<evidence type="ECO:0000313" key="6">
    <source>
        <dbReference type="EMBL" id="MBP2455330.1"/>
    </source>
</evidence>
<evidence type="ECO:0000256" key="3">
    <source>
        <dbReference type="ARBA" id="ARBA00023163"/>
    </source>
</evidence>
<dbReference type="SMART" id="SM00346">
    <property type="entry name" value="HTH_ICLR"/>
    <property type="match status" value="1"/>
</dbReference>
<keyword evidence="3" id="KW-0804">Transcription</keyword>
<dbReference type="InterPro" id="IPR036388">
    <property type="entry name" value="WH-like_DNA-bd_sf"/>
</dbReference>
<dbReference type="PROSITE" id="PS51078">
    <property type="entry name" value="ICLR_ED"/>
    <property type="match status" value="1"/>
</dbReference>
<evidence type="ECO:0000256" key="1">
    <source>
        <dbReference type="ARBA" id="ARBA00023015"/>
    </source>
</evidence>
<dbReference type="PANTHER" id="PTHR30136:SF24">
    <property type="entry name" value="HTH-TYPE TRANSCRIPTIONAL REPRESSOR ALLR"/>
    <property type="match status" value="1"/>
</dbReference>
<dbReference type="Gene3D" id="1.10.10.10">
    <property type="entry name" value="Winged helix-like DNA-binding domain superfamily/Winged helix DNA-binding domain"/>
    <property type="match status" value="1"/>
</dbReference>
<dbReference type="PROSITE" id="PS51077">
    <property type="entry name" value="HTH_ICLR"/>
    <property type="match status" value="1"/>
</dbReference>
<sequence length="288" mass="30471">MRGAVSAPTGRVLDVIELLASSGDARLRFSDVVSALDLTQATAHAILKTLCDRGWLIRDPADLTFALGPGLAVVAARTEAARPLAHAARIAAQELSQQLGYAASVVERVADELLITAFEGAGPRPAGTPGDRIRYAPPFGVAFAAWDSSADQRAWIDRAPTTSEALTERLVDVLVQTRERGFDVDWTTPDLTRAAQMVGSLPSDGLPEHVRGITDQLLAEFTTIGLAPAGDSTGKAQPVATIAAPVFDPHGRVALILSIHPLRSMTARQVDTAGQRVMRAARALCSSR</sequence>
<dbReference type="SUPFAM" id="SSF55781">
    <property type="entry name" value="GAF domain-like"/>
    <property type="match status" value="1"/>
</dbReference>
<dbReference type="InterPro" id="IPR050707">
    <property type="entry name" value="HTH_MetabolicPath_Reg"/>
</dbReference>
<dbReference type="GO" id="GO:0003677">
    <property type="term" value="F:DNA binding"/>
    <property type="evidence" value="ECO:0007669"/>
    <property type="project" value="UniProtKB-KW"/>
</dbReference>
<dbReference type="EMBL" id="JAGIOP010000002">
    <property type="protein sequence ID" value="MBP2455330.1"/>
    <property type="molecule type" value="Genomic_DNA"/>
</dbReference>